<feature type="transmembrane region" description="Helical" evidence="1">
    <location>
        <begin position="32"/>
        <end position="55"/>
    </location>
</feature>
<sequence>MIFCHVSPLISPLAMARPLPSLSMQKLPFLPISVTFFFIVISVFSIFTLVTFLCASHKATKTQRLKQQKTIQMGDKKPISRLQSNISSKALLMVKMISWRKVQDEGEDEEYCHDDEEALWKRTIIMGERCRPLEFSGKIAYDADGNLLPDSPHPSNGK</sequence>
<reference evidence="2 3" key="1">
    <citation type="submission" date="2024-02" db="EMBL/GenBank/DDBJ databases">
        <authorList>
            <person name="Vignale AGUSTIN F."/>
            <person name="Sosa J E."/>
            <person name="Modenutti C."/>
        </authorList>
    </citation>
    <scope>NUCLEOTIDE SEQUENCE [LARGE SCALE GENOMIC DNA]</scope>
</reference>
<name>A0ABC8QTB6_9AQUA</name>
<dbReference type="PANTHER" id="PTHR33237">
    <property type="entry name" value="F2P16.13 PROTEIN-RELATED"/>
    <property type="match status" value="1"/>
</dbReference>
<comment type="caution">
    <text evidence="2">The sequence shown here is derived from an EMBL/GenBank/DDBJ whole genome shotgun (WGS) entry which is preliminary data.</text>
</comment>
<organism evidence="2 3">
    <name type="scientific">Ilex paraguariensis</name>
    <name type="common">yerba mate</name>
    <dbReference type="NCBI Taxonomy" id="185542"/>
    <lineage>
        <taxon>Eukaryota</taxon>
        <taxon>Viridiplantae</taxon>
        <taxon>Streptophyta</taxon>
        <taxon>Embryophyta</taxon>
        <taxon>Tracheophyta</taxon>
        <taxon>Spermatophyta</taxon>
        <taxon>Magnoliopsida</taxon>
        <taxon>eudicotyledons</taxon>
        <taxon>Gunneridae</taxon>
        <taxon>Pentapetalae</taxon>
        <taxon>asterids</taxon>
        <taxon>campanulids</taxon>
        <taxon>Aquifoliales</taxon>
        <taxon>Aquifoliaceae</taxon>
        <taxon>Ilex</taxon>
    </lineage>
</organism>
<accession>A0ABC8QTB6</accession>
<dbReference type="EMBL" id="CAUOFW020000726">
    <property type="protein sequence ID" value="CAK9135981.1"/>
    <property type="molecule type" value="Genomic_DNA"/>
</dbReference>
<keyword evidence="1" id="KW-0472">Membrane</keyword>
<keyword evidence="1" id="KW-1133">Transmembrane helix</keyword>
<protein>
    <recommendedName>
        <fullName evidence="4">Transmembrane protein</fullName>
    </recommendedName>
</protein>
<dbReference type="Proteomes" id="UP001642360">
    <property type="component" value="Unassembled WGS sequence"/>
</dbReference>
<evidence type="ECO:0000313" key="3">
    <source>
        <dbReference type="Proteomes" id="UP001642360"/>
    </source>
</evidence>
<evidence type="ECO:0000256" key="1">
    <source>
        <dbReference type="SAM" id="Phobius"/>
    </source>
</evidence>
<evidence type="ECO:0008006" key="4">
    <source>
        <dbReference type="Google" id="ProtNLM"/>
    </source>
</evidence>
<evidence type="ECO:0000313" key="2">
    <source>
        <dbReference type="EMBL" id="CAK9135981.1"/>
    </source>
</evidence>
<keyword evidence="3" id="KW-1185">Reference proteome</keyword>
<dbReference type="AlphaFoldDB" id="A0ABC8QTB6"/>
<gene>
    <name evidence="2" type="ORF">ILEXP_LOCUS2941</name>
</gene>
<dbReference type="PANTHER" id="PTHR33237:SF31">
    <property type="entry name" value="F2P16.13 PROTEIN"/>
    <property type="match status" value="1"/>
</dbReference>
<proteinExistence type="predicted"/>
<keyword evidence="1" id="KW-0812">Transmembrane</keyword>